<dbReference type="OrthoDB" id="5825119at2"/>
<proteinExistence type="predicted"/>
<evidence type="ECO:0000313" key="1">
    <source>
        <dbReference type="EMBL" id="KLV07070.1"/>
    </source>
</evidence>
<dbReference type="EMBL" id="LDOT01000006">
    <property type="protein sequence ID" value="KLV07070.1"/>
    <property type="molecule type" value="Genomic_DNA"/>
</dbReference>
<organism evidence="1 2">
    <name type="scientific">Photobacterium aquae</name>
    <dbReference type="NCBI Taxonomy" id="1195763"/>
    <lineage>
        <taxon>Bacteria</taxon>
        <taxon>Pseudomonadati</taxon>
        <taxon>Pseudomonadota</taxon>
        <taxon>Gammaproteobacteria</taxon>
        <taxon>Vibrionales</taxon>
        <taxon>Vibrionaceae</taxon>
        <taxon>Photobacterium</taxon>
    </lineage>
</organism>
<name>A0A0J1H5P8_9GAMM</name>
<dbReference type="PROSITE" id="PS51257">
    <property type="entry name" value="PROKAR_LIPOPROTEIN"/>
    <property type="match status" value="1"/>
</dbReference>
<dbReference type="AlphaFoldDB" id="A0A0J1H5P8"/>
<dbReference type="STRING" id="1195763.ABT56_05785"/>
<comment type="caution">
    <text evidence="1">The sequence shown here is derived from an EMBL/GenBank/DDBJ whole genome shotgun (WGS) entry which is preliminary data.</text>
</comment>
<evidence type="ECO:0008006" key="3">
    <source>
        <dbReference type="Google" id="ProtNLM"/>
    </source>
</evidence>
<reference evidence="1 2" key="1">
    <citation type="submission" date="2015-05" db="EMBL/GenBank/DDBJ databases">
        <title>Photobacterium galathea sp. nov.</title>
        <authorList>
            <person name="Machado H."/>
            <person name="Gram L."/>
        </authorList>
    </citation>
    <scope>NUCLEOTIDE SEQUENCE [LARGE SCALE GENOMIC DNA]</scope>
    <source>
        <strain evidence="1 2">CGMCC 1.12159</strain>
    </source>
</reference>
<sequence length="200" mass="21535">MKKVVMFSVAAALMGCQSTPEQPAPQVVNPVVHECYFFGAPEKPAPNWICSGEVNRDGYARSAVGFSGNSAGGLAHQKNLAIQQGQKELADQVKSEIIVSMKNKTGTLGVNGQAGATQATSAELDSVSNVVLEGVETIRTMRGPDGYFYVHLALPKQALQQNVERVVDEYQDKHPEEKQGMTPEENLKLADDIAKALAHQ</sequence>
<keyword evidence="2" id="KW-1185">Reference proteome</keyword>
<accession>A0A0J1H5P8</accession>
<evidence type="ECO:0000313" key="2">
    <source>
        <dbReference type="Proteomes" id="UP000036097"/>
    </source>
</evidence>
<gene>
    <name evidence="1" type="ORF">ABT56_05785</name>
</gene>
<dbReference type="RefSeq" id="WP_047877921.1">
    <property type="nucleotide sequence ID" value="NZ_LDOT01000006.1"/>
</dbReference>
<protein>
    <recommendedName>
        <fullName evidence="3">LPP20 lipoprotein</fullName>
    </recommendedName>
</protein>
<dbReference type="Proteomes" id="UP000036097">
    <property type="component" value="Unassembled WGS sequence"/>
</dbReference>
<dbReference type="PATRIC" id="fig|1195763.3.peg.1228"/>